<feature type="transmembrane region" description="Helical" evidence="10">
    <location>
        <begin position="6"/>
        <end position="23"/>
    </location>
</feature>
<dbReference type="InterPro" id="IPR003148">
    <property type="entry name" value="RCK_N"/>
</dbReference>
<evidence type="ECO:0000256" key="3">
    <source>
        <dbReference type="ARBA" id="ARBA00022449"/>
    </source>
</evidence>
<dbReference type="RefSeq" id="WP_200237443.1">
    <property type="nucleotide sequence ID" value="NZ_NRRV01000024.1"/>
</dbReference>
<feature type="domain" description="Cation/H+ exchanger transmembrane" evidence="11">
    <location>
        <begin position="16"/>
        <end position="388"/>
    </location>
</feature>
<evidence type="ECO:0000259" key="11">
    <source>
        <dbReference type="Pfam" id="PF00999"/>
    </source>
</evidence>
<keyword evidence="6 10" id="KW-1133">Transmembrane helix</keyword>
<evidence type="ECO:0000256" key="8">
    <source>
        <dbReference type="ARBA" id="ARBA00023136"/>
    </source>
</evidence>
<feature type="transmembrane region" description="Helical" evidence="10">
    <location>
        <begin position="30"/>
        <end position="47"/>
    </location>
</feature>
<comment type="caution">
    <text evidence="13">The sequence shown here is derived from an EMBL/GenBank/DDBJ whole genome shotgun (WGS) entry which is preliminary data.</text>
</comment>
<dbReference type="InterPro" id="IPR036291">
    <property type="entry name" value="NAD(P)-bd_dom_sf"/>
</dbReference>
<feature type="region of interest" description="Disordered" evidence="9">
    <location>
        <begin position="588"/>
        <end position="611"/>
    </location>
</feature>
<reference evidence="13 14" key="1">
    <citation type="journal article" date="2020" name="Microorganisms">
        <title>Osmotic Adaptation and Compatible Solute Biosynthesis of Phototrophic Bacteria as Revealed from Genome Analyses.</title>
        <authorList>
            <person name="Imhoff J.F."/>
            <person name="Rahn T."/>
            <person name="Kunzel S."/>
            <person name="Keller A."/>
            <person name="Neulinger S.C."/>
        </authorList>
    </citation>
    <scope>NUCLEOTIDE SEQUENCE [LARGE SCALE GENOMIC DNA]</scope>
    <source>
        <strain evidence="13 14">DSM 6210</strain>
    </source>
</reference>
<accession>A0ABS1CHF0</accession>
<feature type="transmembrane region" description="Helical" evidence="10">
    <location>
        <begin position="364"/>
        <end position="387"/>
    </location>
</feature>
<feature type="transmembrane region" description="Helical" evidence="10">
    <location>
        <begin position="88"/>
        <end position="107"/>
    </location>
</feature>
<dbReference type="Pfam" id="PF00999">
    <property type="entry name" value="Na_H_Exchanger"/>
    <property type="match status" value="1"/>
</dbReference>
<evidence type="ECO:0000256" key="7">
    <source>
        <dbReference type="ARBA" id="ARBA00023065"/>
    </source>
</evidence>
<dbReference type="Pfam" id="PF02254">
    <property type="entry name" value="TrkA_N"/>
    <property type="match status" value="1"/>
</dbReference>
<keyword evidence="4" id="KW-1003">Cell membrane</keyword>
<feature type="transmembrane region" description="Helical" evidence="10">
    <location>
        <begin position="299"/>
        <end position="319"/>
    </location>
</feature>
<name>A0ABS1CHF0_9GAMM</name>
<feature type="transmembrane region" description="Helical" evidence="10">
    <location>
        <begin position="331"/>
        <end position="352"/>
    </location>
</feature>
<keyword evidence="3" id="KW-0050">Antiport</keyword>
<evidence type="ECO:0000256" key="10">
    <source>
        <dbReference type="SAM" id="Phobius"/>
    </source>
</evidence>
<feature type="transmembrane region" description="Helical" evidence="10">
    <location>
        <begin position="158"/>
        <end position="178"/>
    </location>
</feature>
<protein>
    <recommendedName>
        <fullName evidence="15">Sodium:proton antiporter</fullName>
    </recommendedName>
</protein>
<evidence type="ECO:0000256" key="5">
    <source>
        <dbReference type="ARBA" id="ARBA00022692"/>
    </source>
</evidence>
<dbReference type="InterPro" id="IPR038770">
    <property type="entry name" value="Na+/solute_symporter_sf"/>
</dbReference>
<evidence type="ECO:0000259" key="12">
    <source>
        <dbReference type="Pfam" id="PF02254"/>
    </source>
</evidence>
<dbReference type="PANTHER" id="PTHR32507:SF0">
    <property type="entry name" value="NA(+)_H(+) ANTIPORTER 2-RELATED"/>
    <property type="match status" value="1"/>
</dbReference>
<feature type="transmembrane region" description="Helical" evidence="10">
    <location>
        <begin position="184"/>
        <end position="205"/>
    </location>
</feature>
<evidence type="ECO:0000313" key="14">
    <source>
        <dbReference type="Proteomes" id="UP000748752"/>
    </source>
</evidence>
<keyword evidence="2" id="KW-0813">Transport</keyword>
<dbReference type="Proteomes" id="UP000748752">
    <property type="component" value="Unassembled WGS sequence"/>
</dbReference>
<feature type="transmembrane region" description="Helical" evidence="10">
    <location>
        <begin position="240"/>
        <end position="258"/>
    </location>
</feature>
<dbReference type="Gene3D" id="1.20.1530.20">
    <property type="match status" value="1"/>
</dbReference>
<keyword evidence="8 10" id="KW-0472">Membrane</keyword>
<evidence type="ECO:0000256" key="6">
    <source>
        <dbReference type="ARBA" id="ARBA00022989"/>
    </source>
</evidence>
<keyword evidence="7" id="KW-0406">Ion transport</keyword>
<evidence type="ECO:0000313" key="13">
    <source>
        <dbReference type="EMBL" id="MBK1631356.1"/>
    </source>
</evidence>
<feature type="transmembrane region" description="Helical" evidence="10">
    <location>
        <begin position="270"/>
        <end position="287"/>
    </location>
</feature>
<sequence length="611" mass="64753">MHHLTEILALLMVIGIGAQWIAWRFHIPGIVLLSLTGLLIGPVLGILRPSEALGDAYHPLIKLAVAAILFEGGLSLRFAELKQSAAVVFRLTTIAVVLSLSLTAWVAHNIVGMAWPVALVFGAITVVTGPTVILPLLRQAKLKGRPASFLKWEGIVNDPTGAVLVVVMFDVTVGAHAGHVGETLQHLGAGVGVALLLGGVGGWALGRAFLAGLVPEYLKGAVALAAAIGAYALSNLVLEEAGLIAATVMGVVLGNMNLPSIGEIRRFKEYVAVLLVSGVFLLLTADLDPHILAALDWRSALLILAVVFLVRPAVVWLSTIGAGMSWQERTLVGWIAPRGVVAAAVAGVFGPLLAEQGLAGAELLLPLVFVLIFTTVVLHGFTLGRLARKLDLSARRHGGLIIAGASAWSNGLAAKLHEADVPVIVADSAWHRLRSARQAGVPVYFGDLLSEHAEHALELGAFGSLLAATNNDAYNALACARFAPELGRQQIFQLAANDTAEPYKPAPELRGRTAMGHDVQFEDLQQRWYQGWGFRESELTETFDAEAFQSALPEGAVAVLVIGPNHAIRLLEADKPLRAEAGERVVWLGPKADQEAPEPADRAADRPRPLV</sequence>
<evidence type="ECO:0000256" key="4">
    <source>
        <dbReference type="ARBA" id="ARBA00022475"/>
    </source>
</evidence>
<dbReference type="PANTHER" id="PTHR32507">
    <property type="entry name" value="NA(+)/H(+) ANTIPORTER 1"/>
    <property type="match status" value="1"/>
</dbReference>
<evidence type="ECO:0000256" key="9">
    <source>
        <dbReference type="SAM" id="MobiDB-lite"/>
    </source>
</evidence>
<feature type="transmembrane region" description="Helical" evidence="10">
    <location>
        <begin position="113"/>
        <end position="137"/>
    </location>
</feature>
<dbReference type="Gene3D" id="3.40.50.720">
    <property type="entry name" value="NAD(P)-binding Rossmann-like Domain"/>
    <property type="match status" value="1"/>
</dbReference>
<evidence type="ECO:0000256" key="1">
    <source>
        <dbReference type="ARBA" id="ARBA00004651"/>
    </source>
</evidence>
<gene>
    <name evidence="13" type="ORF">CKO31_11515</name>
</gene>
<dbReference type="SUPFAM" id="SSF51735">
    <property type="entry name" value="NAD(P)-binding Rossmann-fold domains"/>
    <property type="match status" value="1"/>
</dbReference>
<feature type="transmembrane region" description="Helical" evidence="10">
    <location>
        <begin position="59"/>
        <end position="76"/>
    </location>
</feature>
<keyword evidence="14" id="KW-1185">Reference proteome</keyword>
<feature type="transmembrane region" description="Helical" evidence="10">
    <location>
        <begin position="217"/>
        <end position="234"/>
    </location>
</feature>
<evidence type="ECO:0000256" key="2">
    <source>
        <dbReference type="ARBA" id="ARBA00022448"/>
    </source>
</evidence>
<dbReference type="InterPro" id="IPR006153">
    <property type="entry name" value="Cation/H_exchanger_TM"/>
</dbReference>
<proteinExistence type="predicted"/>
<organism evidence="13 14">
    <name type="scientific">Thiohalocapsa halophila</name>
    <dbReference type="NCBI Taxonomy" id="69359"/>
    <lineage>
        <taxon>Bacteria</taxon>
        <taxon>Pseudomonadati</taxon>
        <taxon>Pseudomonadota</taxon>
        <taxon>Gammaproteobacteria</taxon>
        <taxon>Chromatiales</taxon>
        <taxon>Chromatiaceae</taxon>
        <taxon>Thiohalocapsa</taxon>
    </lineage>
</organism>
<feature type="compositionally biased region" description="Basic and acidic residues" evidence="9">
    <location>
        <begin position="599"/>
        <end position="611"/>
    </location>
</feature>
<evidence type="ECO:0008006" key="15">
    <source>
        <dbReference type="Google" id="ProtNLM"/>
    </source>
</evidence>
<dbReference type="EMBL" id="NRRV01000024">
    <property type="protein sequence ID" value="MBK1631356.1"/>
    <property type="molecule type" value="Genomic_DNA"/>
</dbReference>
<keyword evidence="5 10" id="KW-0812">Transmembrane</keyword>
<feature type="domain" description="RCK N-terminal" evidence="12">
    <location>
        <begin position="401"/>
        <end position="495"/>
    </location>
</feature>
<comment type="subcellular location">
    <subcellularLocation>
        <location evidence="1">Cell membrane</location>
        <topology evidence="1">Multi-pass membrane protein</topology>
    </subcellularLocation>
</comment>